<dbReference type="Proteomes" id="UP000636479">
    <property type="component" value="Unassembled WGS sequence"/>
</dbReference>
<dbReference type="EMBL" id="JACAZF010000013">
    <property type="protein sequence ID" value="KAF7291434.1"/>
    <property type="molecule type" value="Genomic_DNA"/>
</dbReference>
<dbReference type="RefSeq" id="XP_037214556.1">
    <property type="nucleotide sequence ID" value="XM_037369350.1"/>
</dbReference>
<sequence>MDRVRFFSFWWTAAEEHSRHRVTLPEIQQQNHNDRIEPLSLVTRVVIDDDSSNGGTTEWRKLRHERHRDAVTLPSSRRPCRTECLFSRIRPDPQYTHPIRNALTSPDSSLLVGASKEPTHIDRLELGRRRRNRRGGMSWRWNLNSRPELHYSVFTYPHPPGSSLATLLPASQRVIRELQRVLSYVFQVRTQKRVQRRVPCDVAPLIQQRIWKGLDHGYVSLATPSGNVHISFEPSAPRFYVFTRGYRRRQTHCFLWRLQRQKRPPPFFCGLPFTHTLPRSHLYSPTRTMSTHAIQILLQLQSRHVALAALYFFFAFTIGYASPAQAFQLLIHVSRDSTSGSSCPMIAESIVDFFSRRL</sequence>
<accession>A0A8H6VRS6</accession>
<proteinExistence type="predicted"/>
<protein>
    <submittedName>
        <fullName evidence="1">Uncharacterized protein</fullName>
    </submittedName>
</protein>
<dbReference type="AlphaFoldDB" id="A0A8H6VRS6"/>
<gene>
    <name evidence="1" type="ORF">MIND_01288500</name>
</gene>
<name>A0A8H6VRS6_9AGAR</name>
<comment type="caution">
    <text evidence="1">The sequence shown here is derived from an EMBL/GenBank/DDBJ whole genome shotgun (WGS) entry which is preliminary data.</text>
</comment>
<evidence type="ECO:0000313" key="1">
    <source>
        <dbReference type="EMBL" id="KAF7291434.1"/>
    </source>
</evidence>
<evidence type="ECO:0000313" key="2">
    <source>
        <dbReference type="Proteomes" id="UP000636479"/>
    </source>
</evidence>
<organism evidence="1 2">
    <name type="scientific">Mycena indigotica</name>
    <dbReference type="NCBI Taxonomy" id="2126181"/>
    <lineage>
        <taxon>Eukaryota</taxon>
        <taxon>Fungi</taxon>
        <taxon>Dikarya</taxon>
        <taxon>Basidiomycota</taxon>
        <taxon>Agaricomycotina</taxon>
        <taxon>Agaricomycetes</taxon>
        <taxon>Agaricomycetidae</taxon>
        <taxon>Agaricales</taxon>
        <taxon>Marasmiineae</taxon>
        <taxon>Mycenaceae</taxon>
        <taxon>Mycena</taxon>
    </lineage>
</organism>
<keyword evidence="2" id="KW-1185">Reference proteome</keyword>
<reference evidence="1" key="1">
    <citation type="submission" date="2020-05" db="EMBL/GenBank/DDBJ databases">
        <title>Mycena genomes resolve the evolution of fungal bioluminescence.</title>
        <authorList>
            <person name="Tsai I.J."/>
        </authorList>
    </citation>
    <scope>NUCLEOTIDE SEQUENCE</scope>
    <source>
        <strain evidence="1">171206Taipei</strain>
    </source>
</reference>
<dbReference type="GeneID" id="59351866"/>